<protein>
    <submittedName>
        <fullName evidence="2">Uncharacterized protein</fullName>
    </submittedName>
</protein>
<dbReference type="AlphaFoldDB" id="A0A8H7T852"/>
<accession>A0A8H7T852</accession>
<dbReference type="Proteomes" id="UP000664132">
    <property type="component" value="Unassembled WGS sequence"/>
</dbReference>
<dbReference type="OrthoDB" id="6512771at2759"/>
<keyword evidence="1" id="KW-1133">Transmembrane helix</keyword>
<feature type="transmembrane region" description="Helical" evidence="1">
    <location>
        <begin position="15"/>
        <end position="37"/>
    </location>
</feature>
<comment type="caution">
    <text evidence="2">The sequence shown here is derived from an EMBL/GenBank/DDBJ whole genome shotgun (WGS) entry which is preliminary data.</text>
</comment>
<dbReference type="EMBL" id="JAFJYH010000180">
    <property type="protein sequence ID" value="KAG4416595.1"/>
    <property type="molecule type" value="Genomic_DNA"/>
</dbReference>
<keyword evidence="1" id="KW-0472">Membrane</keyword>
<gene>
    <name evidence="2" type="ORF">IFR04_010238</name>
</gene>
<keyword evidence="3" id="KW-1185">Reference proteome</keyword>
<proteinExistence type="predicted"/>
<evidence type="ECO:0000313" key="3">
    <source>
        <dbReference type="Proteomes" id="UP000664132"/>
    </source>
</evidence>
<name>A0A8H7T852_9HELO</name>
<organism evidence="2 3">
    <name type="scientific">Cadophora malorum</name>
    <dbReference type="NCBI Taxonomy" id="108018"/>
    <lineage>
        <taxon>Eukaryota</taxon>
        <taxon>Fungi</taxon>
        <taxon>Dikarya</taxon>
        <taxon>Ascomycota</taxon>
        <taxon>Pezizomycotina</taxon>
        <taxon>Leotiomycetes</taxon>
        <taxon>Helotiales</taxon>
        <taxon>Ploettnerulaceae</taxon>
        <taxon>Cadophora</taxon>
    </lineage>
</organism>
<reference evidence="2" key="1">
    <citation type="submission" date="2021-02" db="EMBL/GenBank/DDBJ databases">
        <title>Genome sequence Cadophora malorum strain M34.</title>
        <authorList>
            <person name="Stefanovic E."/>
            <person name="Vu D."/>
            <person name="Scully C."/>
            <person name="Dijksterhuis J."/>
            <person name="Roader J."/>
            <person name="Houbraken J."/>
        </authorList>
    </citation>
    <scope>NUCLEOTIDE SEQUENCE</scope>
    <source>
        <strain evidence="2">M34</strain>
    </source>
</reference>
<feature type="transmembrane region" description="Helical" evidence="1">
    <location>
        <begin position="65"/>
        <end position="87"/>
    </location>
</feature>
<evidence type="ECO:0000313" key="2">
    <source>
        <dbReference type="EMBL" id="KAG4416595.1"/>
    </source>
</evidence>
<sequence>MPYIYPDFDSFYEKFGIFLGCLFIVGPVTVLILFFLYKTTADFLASTFNLKTAPRRTGFKPMFRIFGGILLAAIFFGILALPMIGFVEGPDIGWYHQMKDSCNGFDTRIDMDQLFRGSTTRFAMRTIHDKDDDKLAFLFLGRHLKPTPEPSNATFQYYSRLSGLVAGNAVAVDVDMENYLWRFIRLNNSDPVNEWLAYKSNILNDNGELPSLPEFDLPTETILRKGTFSRPTWGQTYVEIPQLDMVIMDMQEFLSDAKLEPFLRVFTYRDFEMAVAEDERVEYDSDGKETPVWTQEPHLQEVMRTAAFGHGRTSLTMCVREYTGYQDMKPVAPMVSGMQQTEMIPFAIITAMRQRYIETGKRASNYY</sequence>
<evidence type="ECO:0000256" key="1">
    <source>
        <dbReference type="SAM" id="Phobius"/>
    </source>
</evidence>
<keyword evidence="1" id="KW-0812">Transmembrane</keyword>